<dbReference type="Pfam" id="PF09956">
    <property type="entry name" value="Phage_cement_2"/>
    <property type="match status" value="1"/>
</dbReference>
<evidence type="ECO:0000313" key="2">
    <source>
        <dbReference type="Proteomes" id="UP000530032"/>
    </source>
</evidence>
<dbReference type="Proteomes" id="UP000530032">
    <property type="component" value="Unassembled WGS sequence"/>
</dbReference>
<organism evidence="1 2">
    <name type="scientific">Comamonas suwonensis</name>
    <dbReference type="NCBI Taxonomy" id="2606214"/>
    <lineage>
        <taxon>Bacteria</taxon>
        <taxon>Pseudomonadati</taxon>
        <taxon>Pseudomonadota</taxon>
        <taxon>Betaproteobacteria</taxon>
        <taxon>Burkholderiales</taxon>
        <taxon>Comamonadaceae</taxon>
        <taxon>Comamonas</taxon>
    </lineage>
</organism>
<dbReference type="InterPro" id="IPR011231">
    <property type="entry name" value="Phage_VT1-Sakai_H0018"/>
</dbReference>
<proteinExistence type="predicted"/>
<reference evidence="1" key="1">
    <citation type="submission" date="2020-12" db="EMBL/GenBank/DDBJ databases">
        <title>Comamonas sp. nov., isolated from stream water.</title>
        <authorList>
            <person name="Park K.-H."/>
        </authorList>
    </citation>
    <scope>NUCLEOTIDE SEQUENCE</scope>
    <source>
        <strain evidence="1">EJ-4</strain>
    </source>
</reference>
<evidence type="ECO:0000313" key="1">
    <source>
        <dbReference type="EMBL" id="MBI1625364.1"/>
    </source>
</evidence>
<dbReference type="AlphaFoldDB" id="A0A843B9E8"/>
<comment type="caution">
    <text evidence="1">The sequence shown here is derived from an EMBL/GenBank/DDBJ whole genome shotgun (WGS) entry which is preliminary data.</text>
</comment>
<protein>
    <submittedName>
        <fullName evidence="1">DUF2190 family protein</fullName>
    </submittedName>
</protein>
<gene>
    <name evidence="1" type="ORF">HF327_012745</name>
</gene>
<name>A0A843B9E8_9BURK</name>
<dbReference type="RefSeq" id="WP_198460526.1">
    <property type="nucleotide sequence ID" value="NZ_JABBCQ020000010.1"/>
</dbReference>
<dbReference type="EMBL" id="JABBCQ020000010">
    <property type="protein sequence ID" value="MBI1625364.1"/>
    <property type="molecule type" value="Genomic_DNA"/>
</dbReference>
<keyword evidence="2" id="KW-1185">Reference proteome</keyword>
<accession>A0A843B9E8</accession>
<sequence>MQSSYSILALTVAAGGPLVAERLVTQLGVYPAAGGAAFGVTRTNAATKGDLVPVDVQGTSIVEAGAVVALDQPLMADAEGRVVPLTAGKVGVGRAMGAATASGDRIEVLLIPTAQVAA</sequence>